<comment type="caution">
    <text evidence="1">The sequence shown here is derived from an EMBL/GenBank/DDBJ whole genome shotgun (WGS) entry which is preliminary data.</text>
</comment>
<sequence>MNLPTPSQRFNKKESGLDSCRDYGYGEYVQITAKEAKDVNGHSDIPVALMVLGKSITLRDFSRGEIKPSSSFRGLRFNWGRSGGFRTGQPGYHNMEVSQNHLPLLSRRFS</sequence>
<gene>
    <name evidence="1" type="ORF">TNIN_190321</name>
    <name evidence="2" type="ORF">TNIN_190341</name>
</gene>
<protein>
    <submittedName>
        <fullName evidence="1">Uncharacterized protein</fullName>
    </submittedName>
</protein>
<evidence type="ECO:0000313" key="2">
    <source>
        <dbReference type="EMBL" id="GFY52590.1"/>
    </source>
</evidence>
<accession>A0A8X6XFY9</accession>
<dbReference type="EMBL" id="BMAV01008756">
    <property type="protein sequence ID" value="GFY52590.1"/>
    <property type="molecule type" value="Genomic_DNA"/>
</dbReference>
<reference evidence="1" key="1">
    <citation type="submission" date="2020-08" db="EMBL/GenBank/DDBJ databases">
        <title>Multicomponent nature underlies the extraordinary mechanical properties of spider dragline silk.</title>
        <authorList>
            <person name="Kono N."/>
            <person name="Nakamura H."/>
            <person name="Mori M."/>
            <person name="Yoshida Y."/>
            <person name="Ohtoshi R."/>
            <person name="Malay A.D."/>
            <person name="Moran D.A.P."/>
            <person name="Tomita M."/>
            <person name="Numata K."/>
            <person name="Arakawa K."/>
        </authorList>
    </citation>
    <scope>NUCLEOTIDE SEQUENCE</scope>
</reference>
<dbReference type="AlphaFoldDB" id="A0A8X6XFY9"/>
<proteinExistence type="predicted"/>
<keyword evidence="3" id="KW-1185">Reference proteome</keyword>
<name>A0A8X6XFY9_9ARAC</name>
<dbReference type="Proteomes" id="UP000886998">
    <property type="component" value="Unassembled WGS sequence"/>
</dbReference>
<organism evidence="1 3">
    <name type="scientific">Trichonephila inaurata madagascariensis</name>
    <dbReference type="NCBI Taxonomy" id="2747483"/>
    <lineage>
        <taxon>Eukaryota</taxon>
        <taxon>Metazoa</taxon>
        <taxon>Ecdysozoa</taxon>
        <taxon>Arthropoda</taxon>
        <taxon>Chelicerata</taxon>
        <taxon>Arachnida</taxon>
        <taxon>Araneae</taxon>
        <taxon>Araneomorphae</taxon>
        <taxon>Entelegynae</taxon>
        <taxon>Araneoidea</taxon>
        <taxon>Nephilidae</taxon>
        <taxon>Trichonephila</taxon>
        <taxon>Trichonephila inaurata</taxon>
    </lineage>
</organism>
<dbReference type="EMBL" id="BMAV01008756">
    <property type="protein sequence ID" value="GFY52588.1"/>
    <property type="molecule type" value="Genomic_DNA"/>
</dbReference>
<evidence type="ECO:0000313" key="3">
    <source>
        <dbReference type="Proteomes" id="UP000886998"/>
    </source>
</evidence>
<evidence type="ECO:0000313" key="1">
    <source>
        <dbReference type="EMBL" id="GFY52588.1"/>
    </source>
</evidence>